<dbReference type="CDD" id="cd19481">
    <property type="entry name" value="RecA-like_protease"/>
    <property type="match status" value="1"/>
</dbReference>
<dbReference type="Proteomes" id="UP001592531">
    <property type="component" value="Unassembled WGS sequence"/>
</dbReference>
<evidence type="ECO:0000259" key="4">
    <source>
        <dbReference type="PROSITE" id="PS51186"/>
    </source>
</evidence>
<keyword evidence="2 3" id="KW-0067">ATP-binding</keyword>
<gene>
    <name evidence="5" type="ORF">ACEZDE_31980</name>
</gene>
<name>A0ABV6W5E7_9ACTN</name>
<evidence type="ECO:0000313" key="6">
    <source>
        <dbReference type="Proteomes" id="UP001592531"/>
    </source>
</evidence>
<dbReference type="EMBL" id="JBHFAB010000035">
    <property type="protein sequence ID" value="MFC1421229.1"/>
    <property type="molecule type" value="Genomic_DNA"/>
</dbReference>
<dbReference type="SUPFAM" id="SSF52540">
    <property type="entry name" value="P-loop containing nucleoside triphosphate hydrolases"/>
    <property type="match status" value="1"/>
</dbReference>
<protein>
    <submittedName>
        <fullName evidence="5">ATP-binding protein</fullName>
    </submittedName>
</protein>
<dbReference type="InterPro" id="IPR003593">
    <property type="entry name" value="AAA+_ATPase"/>
</dbReference>
<dbReference type="Gene3D" id="3.40.50.300">
    <property type="entry name" value="P-loop containing nucleotide triphosphate hydrolases"/>
    <property type="match status" value="1"/>
</dbReference>
<dbReference type="CDD" id="cd04301">
    <property type="entry name" value="NAT_SF"/>
    <property type="match status" value="1"/>
</dbReference>
<evidence type="ECO:0000256" key="1">
    <source>
        <dbReference type="ARBA" id="ARBA00022741"/>
    </source>
</evidence>
<dbReference type="SUPFAM" id="SSF55729">
    <property type="entry name" value="Acyl-CoA N-acyltransferases (Nat)"/>
    <property type="match status" value="1"/>
</dbReference>
<dbReference type="InterPro" id="IPR050168">
    <property type="entry name" value="AAA_ATPase_domain"/>
</dbReference>
<dbReference type="GO" id="GO:0005524">
    <property type="term" value="F:ATP binding"/>
    <property type="evidence" value="ECO:0007669"/>
    <property type="project" value="UniProtKB-KW"/>
</dbReference>
<dbReference type="PANTHER" id="PTHR23077:SF171">
    <property type="entry name" value="NUCLEAR VALOSIN-CONTAINING PROTEIN-LIKE"/>
    <property type="match status" value="1"/>
</dbReference>
<dbReference type="PROSITE" id="PS51186">
    <property type="entry name" value="GNAT"/>
    <property type="match status" value="1"/>
</dbReference>
<organism evidence="5 6">
    <name type="scientific">Streptacidiphilus cavernicola</name>
    <dbReference type="NCBI Taxonomy" id="3342716"/>
    <lineage>
        <taxon>Bacteria</taxon>
        <taxon>Bacillati</taxon>
        <taxon>Actinomycetota</taxon>
        <taxon>Actinomycetes</taxon>
        <taxon>Kitasatosporales</taxon>
        <taxon>Streptomycetaceae</taxon>
        <taxon>Streptacidiphilus</taxon>
    </lineage>
</organism>
<dbReference type="InterPro" id="IPR003960">
    <property type="entry name" value="ATPase_AAA_CS"/>
</dbReference>
<evidence type="ECO:0000313" key="5">
    <source>
        <dbReference type="EMBL" id="MFC1421229.1"/>
    </source>
</evidence>
<evidence type="ECO:0000256" key="3">
    <source>
        <dbReference type="RuleBase" id="RU003651"/>
    </source>
</evidence>
<comment type="caution">
    <text evidence="5">The sequence shown here is derived from an EMBL/GenBank/DDBJ whole genome shotgun (WGS) entry which is preliminary data.</text>
</comment>
<dbReference type="RefSeq" id="WP_380544034.1">
    <property type="nucleotide sequence ID" value="NZ_JBHFAB010000035.1"/>
</dbReference>
<sequence>MNWLIHDYREDDLAAVVHLIDSTADLGQESVFSLAECIGALTSRQPGVVAVSDGQPIGAALACLAGDRAWVMRIAIAPAWRGRGLASALLRELERRLVAARVRRIAYVLPEEELLEEGLRNAGYARRPAVAYFEKTEPAGASATASLDELGGQLLPGDLWGKVAGMEAEKDVIERRIVRPLAEPERAARHGVRPPRAITLFGPPGTGKTTFARAVASRLGWPFVELLPSRLADEGNLAAALRTAFARVGELERVLVFIDEVEEIAPVRSLPAQAGTAGAHGTAGMHGMPGTTHGVTNELLKLIPRFREGEERLLVCATNSIRSLDPAFLRPGRFDCLIPIGTPDAAARSAIWSRYAALRPDVDLDALVAASELLTPADIEHVARSAAQAAFERDLAADPGSGSTPAGAGTADYLDALGRCRPTVTPAMVEEFTADITAHARL</sequence>
<dbReference type="Gene3D" id="1.10.8.60">
    <property type="match status" value="1"/>
</dbReference>
<dbReference type="Gene3D" id="3.40.630.30">
    <property type="match status" value="1"/>
</dbReference>
<dbReference type="InterPro" id="IPR003959">
    <property type="entry name" value="ATPase_AAA_core"/>
</dbReference>
<dbReference type="PROSITE" id="PS00674">
    <property type="entry name" value="AAA"/>
    <property type="match status" value="1"/>
</dbReference>
<dbReference type="InterPro" id="IPR000182">
    <property type="entry name" value="GNAT_dom"/>
</dbReference>
<dbReference type="PANTHER" id="PTHR23077">
    <property type="entry name" value="AAA-FAMILY ATPASE"/>
    <property type="match status" value="1"/>
</dbReference>
<dbReference type="InterPro" id="IPR016181">
    <property type="entry name" value="Acyl_CoA_acyltransferase"/>
</dbReference>
<dbReference type="InterPro" id="IPR027417">
    <property type="entry name" value="P-loop_NTPase"/>
</dbReference>
<dbReference type="Pfam" id="PF00583">
    <property type="entry name" value="Acetyltransf_1"/>
    <property type="match status" value="1"/>
</dbReference>
<comment type="similarity">
    <text evidence="3">Belongs to the AAA ATPase family.</text>
</comment>
<keyword evidence="6" id="KW-1185">Reference proteome</keyword>
<proteinExistence type="inferred from homology"/>
<accession>A0ABV6W5E7</accession>
<evidence type="ECO:0000256" key="2">
    <source>
        <dbReference type="ARBA" id="ARBA00022840"/>
    </source>
</evidence>
<dbReference type="SMART" id="SM00382">
    <property type="entry name" value="AAA"/>
    <property type="match status" value="1"/>
</dbReference>
<feature type="domain" description="N-acetyltransferase" evidence="4">
    <location>
        <begin position="3"/>
        <end position="173"/>
    </location>
</feature>
<reference evidence="5 6" key="1">
    <citation type="submission" date="2024-09" db="EMBL/GenBank/DDBJ databases">
        <authorList>
            <person name="Lee S.D."/>
        </authorList>
    </citation>
    <scope>NUCLEOTIDE SEQUENCE [LARGE SCALE GENOMIC DNA]</scope>
    <source>
        <strain evidence="5 6">N8-3</strain>
    </source>
</reference>
<keyword evidence="1 3" id="KW-0547">Nucleotide-binding</keyword>
<dbReference type="Pfam" id="PF00004">
    <property type="entry name" value="AAA"/>
    <property type="match status" value="1"/>
</dbReference>